<dbReference type="Proteomes" id="UP001322277">
    <property type="component" value="Chromosome 2"/>
</dbReference>
<keyword evidence="3" id="KW-1185">Reference proteome</keyword>
<feature type="region of interest" description="Disordered" evidence="1">
    <location>
        <begin position="49"/>
        <end position="81"/>
    </location>
</feature>
<accession>A0AAX4I4G5</accession>
<dbReference type="KEGG" id="cdet:87939549"/>
<sequence length="81" mass="8563">MRCPSSDLAPESLPVSCGNVQPDRRNLIFSHETTKYVHCEEKTVRCREGTIPGRSSDDIGSGACLGPADTRNADAAGAGTE</sequence>
<protein>
    <submittedName>
        <fullName evidence="2">Uncharacterized protein</fullName>
    </submittedName>
</protein>
<evidence type="ECO:0000256" key="1">
    <source>
        <dbReference type="SAM" id="MobiDB-lite"/>
    </source>
</evidence>
<gene>
    <name evidence="2" type="ORF">CDEST_03046</name>
</gene>
<reference evidence="3" key="1">
    <citation type="journal article" date="2023" name="bioRxiv">
        <title>Complete genome of the Medicago anthracnose fungus, Colletotrichum destructivum, reveals a mini-chromosome-like region within a core chromosome.</title>
        <authorList>
            <person name="Lapalu N."/>
            <person name="Simon A."/>
            <person name="Lu A."/>
            <person name="Plaumann P.-L."/>
            <person name="Amselem J."/>
            <person name="Pigne S."/>
            <person name="Auger A."/>
            <person name="Koch C."/>
            <person name="Dallery J.-F."/>
            <person name="O'Connell R.J."/>
        </authorList>
    </citation>
    <scope>NUCLEOTIDE SEQUENCE [LARGE SCALE GENOMIC DNA]</scope>
    <source>
        <strain evidence="3">CBS 520.97</strain>
    </source>
</reference>
<dbReference type="RefSeq" id="XP_062775256.1">
    <property type="nucleotide sequence ID" value="XM_062919205.1"/>
</dbReference>
<dbReference type="EMBL" id="CP137306">
    <property type="protein sequence ID" value="WQF78032.1"/>
    <property type="molecule type" value="Genomic_DNA"/>
</dbReference>
<dbReference type="AlphaFoldDB" id="A0AAX4I4G5"/>
<evidence type="ECO:0000313" key="2">
    <source>
        <dbReference type="EMBL" id="WQF78032.1"/>
    </source>
</evidence>
<proteinExistence type="predicted"/>
<evidence type="ECO:0000313" key="3">
    <source>
        <dbReference type="Proteomes" id="UP001322277"/>
    </source>
</evidence>
<organism evidence="2 3">
    <name type="scientific">Colletotrichum destructivum</name>
    <dbReference type="NCBI Taxonomy" id="34406"/>
    <lineage>
        <taxon>Eukaryota</taxon>
        <taxon>Fungi</taxon>
        <taxon>Dikarya</taxon>
        <taxon>Ascomycota</taxon>
        <taxon>Pezizomycotina</taxon>
        <taxon>Sordariomycetes</taxon>
        <taxon>Hypocreomycetidae</taxon>
        <taxon>Glomerellales</taxon>
        <taxon>Glomerellaceae</taxon>
        <taxon>Colletotrichum</taxon>
        <taxon>Colletotrichum destructivum species complex</taxon>
    </lineage>
</organism>
<name>A0AAX4I4G5_9PEZI</name>
<dbReference type="GeneID" id="87939549"/>